<protein>
    <submittedName>
        <fullName evidence="2">Uncharacterized protein</fullName>
    </submittedName>
</protein>
<keyword evidence="1" id="KW-1133">Transmembrane helix</keyword>
<dbReference type="PATRIC" id="fig|33050.5.peg.3361"/>
<proteinExistence type="predicted"/>
<organism evidence="2 3">
    <name type="scientific">Sphingopyxis macrogoltabida</name>
    <name type="common">Sphingomonas macrogoltabidus</name>
    <dbReference type="NCBI Taxonomy" id="33050"/>
    <lineage>
        <taxon>Bacteria</taxon>
        <taxon>Pseudomonadati</taxon>
        <taxon>Pseudomonadota</taxon>
        <taxon>Alphaproteobacteria</taxon>
        <taxon>Sphingomonadales</taxon>
        <taxon>Sphingomonadaceae</taxon>
        <taxon>Sphingopyxis</taxon>
    </lineage>
</organism>
<dbReference type="RefSeq" id="WP_054588984.1">
    <property type="nucleotide sequence ID" value="NZ_CP012700.1"/>
</dbReference>
<accession>A0A0N7GSW4</accession>
<dbReference type="Proteomes" id="UP000058074">
    <property type="component" value="Chromosome"/>
</dbReference>
<sequence>MATRRSTSDEHAASLANISRTRRAQLIAEFEGELGIDHKARARAAYEAKRWEVIKTIIVWTIAVMFFTIACHKLWLMGQDVDEPFSDINPVESLFGE</sequence>
<dbReference type="AlphaFoldDB" id="A0A0N7GSW4"/>
<evidence type="ECO:0000313" key="3">
    <source>
        <dbReference type="Proteomes" id="UP000058074"/>
    </source>
</evidence>
<feature type="transmembrane region" description="Helical" evidence="1">
    <location>
        <begin position="57"/>
        <end position="76"/>
    </location>
</feature>
<dbReference type="EMBL" id="CP012700">
    <property type="protein sequence ID" value="ALH81843.1"/>
    <property type="molecule type" value="Genomic_DNA"/>
</dbReference>
<keyword evidence="1" id="KW-0812">Transmembrane</keyword>
<evidence type="ECO:0000256" key="1">
    <source>
        <dbReference type="SAM" id="Phobius"/>
    </source>
</evidence>
<evidence type="ECO:0000313" key="2">
    <source>
        <dbReference type="EMBL" id="ALH81843.1"/>
    </source>
</evidence>
<name>A0A0N7GSW4_SPHMC</name>
<dbReference type="OrthoDB" id="7452172at2"/>
<dbReference type="KEGG" id="smag:AN936_16210"/>
<keyword evidence="1" id="KW-0472">Membrane</keyword>
<reference evidence="2 3" key="1">
    <citation type="journal article" date="2015" name="Genome Announc.">
        <title>Complete Genome Sequence of Polypropylene Glycol- and Polyethylene Glycol-Degrading Sphingopyxis macrogoltabida Strain EY-1.</title>
        <authorList>
            <person name="Ohtsubo Y."/>
            <person name="Nagata Y."/>
            <person name="Numata M."/>
            <person name="Tsuchikane K."/>
            <person name="Hosoyama A."/>
            <person name="Yamazoe A."/>
            <person name="Tsuda M."/>
            <person name="Fujita N."/>
            <person name="Kawai F."/>
        </authorList>
    </citation>
    <scope>NUCLEOTIDE SEQUENCE [LARGE SCALE GENOMIC DNA]</scope>
    <source>
        <strain evidence="2 3">EY-1</strain>
    </source>
</reference>
<gene>
    <name evidence="2" type="ORF">AN936_16210</name>
</gene>